<dbReference type="InterPro" id="IPR051083">
    <property type="entry name" value="GrpII_Intron_Splice-Mob/Def"/>
</dbReference>
<evidence type="ECO:0000256" key="2">
    <source>
        <dbReference type="ARBA" id="ARBA00022679"/>
    </source>
</evidence>
<dbReference type="InterPro" id="IPR043128">
    <property type="entry name" value="Rev_trsase/Diguanyl_cyclase"/>
</dbReference>
<comment type="catalytic activity">
    <reaction evidence="9">
        <text>DNA(n) + a 2'-deoxyribonucleoside 5'-triphosphate = DNA(n+1) + diphosphate</text>
        <dbReference type="Rhea" id="RHEA:22508"/>
        <dbReference type="Rhea" id="RHEA-COMP:17339"/>
        <dbReference type="Rhea" id="RHEA-COMP:17340"/>
        <dbReference type="ChEBI" id="CHEBI:33019"/>
        <dbReference type="ChEBI" id="CHEBI:61560"/>
        <dbReference type="ChEBI" id="CHEBI:173112"/>
        <dbReference type="EC" id="2.7.7.49"/>
    </reaction>
</comment>
<comment type="caution">
    <text evidence="11">The sequence shown here is derived from an EMBL/GenBank/DDBJ whole genome shotgun (WGS) entry which is preliminary data.</text>
</comment>
<keyword evidence="12" id="KW-1185">Reference proteome</keyword>
<comment type="similarity">
    <text evidence="8">Belongs to the bacterial reverse transcriptase family.</text>
</comment>
<dbReference type="PANTHER" id="PTHR34047:SF7">
    <property type="entry name" value="RNA-DIRECTED DNA POLYMERASE"/>
    <property type="match status" value="1"/>
</dbReference>
<dbReference type="Pfam" id="PF00078">
    <property type="entry name" value="RVT_1"/>
    <property type="match status" value="1"/>
</dbReference>
<dbReference type="PROSITE" id="PS50878">
    <property type="entry name" value="RT_POL"/>
    <property type="match status" value="1"/>
</dbReference>
<keyword evidence="4" id="KW-0479">Metal-binding</keyword>
<dbReference type="PRINTS" id="PR00866">
    <property type="entry name" value="RNADNAPOLMS"/>
</dbReference>
<evidence type="ECO:0000256" key="1">
    <source>
        <dbReference type="ARBA" id="ARBA00012493"/>
    </source>
</evidence>
<name>A0ABN0XQP6_9ALTE</name>
<evidence type="ECO:0000256" key="7">
    <source>
        <dbReference type="ARBA" id="ARBA00023118"/>
    </source>
</evidence>
<dbReference type="RefSeq" id="WP_343847098.1">
    <property type="nucleotide sequence ID" value="NZ_BAAAEI010000023.1"/>
</dbReference>
<dbReference type="Gene3D" id="3.30.70.270">
    <property type="match status" value="1"/>
</dbReference>
<keyword evidence="2" id="KW-0808">Transferase</keyword>
<evidence type="ECO:0000256" key="5">
    <source>
        <dbReference type="ARBA" id="ARBA00022842"/>
    </source>
</evidence>
<evidence type="ECO:0000313" key="11">
    <source>
        <dbReference type="EMBL" id="GAA0370428.1"/>
    </source>
</evidence>
<reference evidence="11 12" key="1">
    <citation type="journal article" date="2019" name="Int. J. Syst. Evol. Microbiol.">
        <title>The Global Catalogue of Microorganisms (GCM) 10K type strain sequencing project: providing services to taxonomists for standard genome sequencing and annotation.</title>
        <authorList>
            <consortium name="The Broad Institute Genomics Platform"/>
            <consortium name="The Broad Institute Genome Sequencing Center for Infectious Disease"/>
            <person name="Wu L."/>
            <person name="Ma J."/>
        </authorList>
    </citation>
    <scope>NUCLEOTIDE SEQUENCE [LARGE SCALE GENOMIC DNA]</scope>
    <source>
        <strain evidence="11 12">JCM 13378</strain>
    </source>
</reference>
<evidence type="ECO:0000256" key="4">
    <source>
        <dbReference type="ARBA" id="ARBA00022723"/>
    </source>
</evidence>
<protein>
    <recommendedName>
        <fullName evidence="1">RNA-directed DNA polymerase</fullName>
        <ecNumber evidence="1">2.7.7.49</ecNumber>
    </recommendedName>
</protein>
<organism evidence="11 12">
    <name type="scientific">Bowmanella denitrificans</name>
    <dbReference type="NCBI Taxonomy" id="366582"/>
    <lineage>
        <taxon>Bacteria</taxon>
        <taxon>Pseudomonadati</taxon>
        <taxon>Pseudomonadota</taxon>
        <taxon>Gammaproteobacteria</taxon>
        <taxon>Alteromonadales</taxon>
        <taxon>Alteromonadaceae</taxon>
        <taxon>Bowmanella</taxon>
    </lineage>
</organism>
<dbReference type="InterPro" id="IPR000477">
    <property type="entry name" value="RT_dom"/>
</dbReference>
<dbReference type="EMBL" id="BAAAEI010000023">
    <property type="protein sequence ID" value="GAA0370428.1"/>
    <property type="molecule type" value="Genomic_DNA"/>
</dbReference>
<proteinExistence type="inferred from homology"/>
<dbReference type="CDD" id="cd03487">
    <property type="entry name" value="RT_Bac_retron_II"/>
    <property type="match status" value="1"/>
</dbReference>
<evidence type="ECO:0000313" key="12">
    <source>
        <dbReference type="Proteomes" id="UP001501757"/>
    </source>
</evidence>
<dbReference type="EC" id="2.7.7.49" evidence="1"/>
<evidence type="ECO:0000256" key="6">
    <source>
        <dbReference type="ARBA" id="ARBA00022918"/>
    </source>
</evidence>
<keyword evidence="5" id="KW-0460">Magnesium</keyword>
<feature type="domain" description="Reverse transcriptase" evidence="10">
    <location>
        <begin position="32"/>
        <end position="244"/>
    </location>
</feature>
<evidence type="ECO:0000259" key="10">
    <source>
        <dbReference type="PROSITE" id="PS50878"/>
    </source>
</evidence>
<keyword evidence="6" id="KW-0695">RNA-directed DNA polymerase</keyword>
<evidence type="ECO:0000256" key="8">
    <source>
        <dbReference type="ARBA" id="ARBA00034120"/>
    </source>
</evidence>
<keyword evidence="7" id="KW-0051">Antiviral defense</keyword>
<dbReference type="PANTHER" id="PTHR34047">
    <property type="entry name" value="NUCLEAR INTRON MATURASE 1, MITOCHONDRIAL-RELATED"/>
    <property type="match status" value="1"/>
</dbReference>
<dbReference type="InterPro" id="IPR000123">
    <property type="entry name" value="Reverse_transcriptase_msDNA"/>
</dbReference>
<evidence type="ECO:0000256" key="3">
    <source>
        <dbReference type="ARBA" id="ARBA00022695"/>
    </source>
</evidence>
<dbReference type="NCBIfam" id="NF038233">
    <property type="entry name" value="retron_St85_RT"/>
    <property type="match status" value="1"/>
</dbReference>
<dbReference type="SUPFAM" id="SSF56672">
    <property type="entry name" value="DNA/RNA polymerases"/>
    <property type="match status" value="1"/>
</dbReference>
<dbReference type="Proteomes" id="UP001501757">
    <property type="component" value="Unassembled WGS sequence"/>
</dbReference>
<accession>A0ABN0XQP6</accession>
<keyword evidence="3" id="KW-0548">Nucleotidyltransferase</keyword>
<sequence length="322" mass="36500">MSNKIYLFRLRNLGLPAIESIEELANETRLSLGKVKYLSFRSERLYKVYDVPKKTGKKREISQPNRELKALQAWVLRNILDKLSSSEHSKGFDKGTSILDNASPHVGANYILTMDLENFFPNVKASHVYNIFHSVGYNQKVSAIFTNICTFKGGLPQGAPTSPKLANLVCAKLDSRLHGYAGPKGIVYTRYADDLTLSAQTPQKIYKAKQFIGTIISDEGFSLNKEKTKISGTQRQKKVTGLIVSENNLGIGRKKYREIRSKIHYLFEGKSTEYDHVNGLMAFTYSVDRKAYKRIHTYINKLKSIYPQSEAFKKLAPEIESK</sequence>
<evidence type="ECO:0000256" key="9">
    <source>
        <dbReference type="ARBA" id="ARBA00048173"/>
    </source>
</evidence>
<dbReference type="InterPro" id="IPR043502">
    <property type="entry name" value="DNA/RNA_pol_sf"/>
</dbReference>
<gene>
    <name evidence="11" type="ORF">GCM10009092_38400</name>
</gene>